<accession>A0A937W6Y7</accession>
<sequence length="159" mass="17764">MAYGARAQRRDPPDPGPYPANYPDAHGVQGLHEHRERLYTILTELFSNALEHGLLGLDSAIKHEAQGFITYYTERTRRLAHLSQGCITINLHHTVLGDSGQLTIRLEDSGPGFAHQDVRPAMEANTTSYGRGIPLVRSLCQDLRYYSVGNCVEALYVWS</sequence>
<dbReference type="CDD" id="cd16936">
    <property type="entry name" value="HATPase_RsbW-like"/>
    <property type="match status" value="1"/>
</dbReference>
<evidence type="ECO:0000256" key="1">
    <source>
        <dbReference type="SAM" id="MobiDB-lite"/>
    </source>
</evidence>
<keyword evidence="3" id="KW-0067">ATP-binding</keyword>
<evidence type="ECO:0000313" key="3">
    <source>
        <dbReference type="EMBL" id="MBM3226599.1"/>
    </source>
</evidence>
<dbReference type="EMBL" id="VGLS01000971">
    <property type="protein sequence ID" value="MBM3226599.1"/>
    <property type="molecule type" value="Genomic_DNA"/>
</dbReference>
<feature type="region of interest" description="Disordered" evidence="1">
    <location>
        <begin position="1"/>
        <end position="27"/>
    </location>
</feature>
<comment type="caution">
    <text evidence="3">The sequence shown here is derived from an EMBL/GenBank/DDBJ whole genome shotgun (WGS) entry which is preliminary data.</text>
</comment>
<name>A0A937W6Y7_UNCTE</name>
<feature type="domain" description="Histidine kinase/HSP90-like ATPase" evidence="2">
    <location>
        <begin position="34"/>
        <end position="153"/>
    </location>
</feature>
<dbReference type="InterPro" id="IPR036890">
    <property type="entry name" value="HATPase_C_sf"/>
</dbReference>
<dbReference type="GO" id="GO:0005524">
    <property type="term" value="F:ATP binding"/>
    <property type="evidence" value="ECO:0007669"/>
    <property type="project" value="UniProtKB-KW"/>
</dbReference>
<dbReference type="SUPFAM" id="SSF55874">
    <property type="entry name" value="ATPase domain of HSP90 chaperone/DNA topoisomerase II/histidine kinase"/>
    <property type="match status" value="1"/>
</dbReference>
<organism evidence="3 4">
    <name type="scientific">Tectimicrobiota bacterium</name>
    <dbReference type="NCBI Taxonomy" id="2528274"/>
    <lineage>
        <taxon>Bacteria</taxon>
        <taxon>Pseudomonadati</taxon>
        <taxon>Nitrospinota/Tectimicrobiota group</taxon>
        <taxon>Candidatus Tectimicrobiota</taxon>
    </lineage>
</organism>
<gene>
    <name evidence="3" type="ORF">FJZ47_22780</name>
</gene>
<dbReference type="Gene3D" id="3.30.565.10">
    <property type="entry name" value="Histidine kinase-like ATPase, C-terminal domain"/>
    <property type="match status" value="1"/>
</dbReference>
<dbReference type="InterPro" id="IPR003594">
    <property type="entry name" value="HATPase_dom"/>
</dbReference>
<dbReference type="Proteomes" id="UP000712673">
    <property type="component" value="Unassembled WGS sequence"/>
</dbReference>
<evidence type="ECO:0000259" key="2">
    <source>
        <dbReference type="Pfam" id="PF13581"/>
    </source>
</evidence>
<dbReference type="AlphaFoldDB" id="A0A937W6Y7"/>
<protein>
    <submittedName>
        <fullName evidence="3">ATP-binding protein</fullName>
    </submittedName>
</protein>
<reference evidence="3" key="1">
    <citation type="submission" date="2019-03" db="EMBL/GenBank/DDBJ databases">
        <title>Lake Tanganyika Metagenome-Assembled Genomes (MAGs).</title>
        <authorList>
            <person name="Tran P."/>
        </authorList>
    </citation>
    <scope>NUCLEOTIDE SEQUENCE</scope>
    <source>
        <strain evidence="3">K_DeepCast_65m_m2_066</strain>
    </source>
</reference>
<proteinExistence type="predicted"/>
<dbReference type="Pfam" id="PF13581">
    <property type="entry name" value="HATPase_c_2"/>
    <property type="match status" value="1"/>
</dbReference>
<keyword evidence="3" id="KW-0547">Nucleotide-binding</keyword>
<evidence type="ECO:0000313" key="4">
    <source>
        <dbReference type="Proteomes" id="UP000712673"/>
    </source>
</evidence>